<reference evidence="4" key="1">
    <citation type="submission" date="2017-09" db="EMBL/GenBank/DDBJ databases">
        <title>Depth-based differentiation of microbial function through sediment-hosted aquifers and enrichment of novel symbionts in the deep terrestrial subsurface.</title>
        <authorList>
            <person name="Probst A.J."/>
            <person name="Ladd B."/>
            <person name="Jarett J.K."/>
            <person name="Geller-Mcgrath D.E."/>
            <person name="Sieber C.M.K."/>
            <person name="Emerson J.B."/>
            <person name="Anantharaman K."/>
            <person name="Thomas B.C."/>
            <person name="Malmstrom R."/>
            <person name="Stieglmeier M."/>
            <person name="Klingl A."/>
            <person name="Woyke T."/>
            <person name="Ryan C.M."/>
            <person name="Banfield J.F."/>
        </authorList>
    </citation>
    <scope>NUCLEOTIDE SEQUENCE [LARGE SCALE GENOMIC DNA]</scope>
</reference>
<evidence type="ECO:0000313" key="4">
    <source>
        <dbReference type="Proteomes" id="UP000230179"/>
    </source>
</evidence>
<dbReference type="SMART" id="SM00900">
    <property type="entry name" value="FMN_bind"/>
    <property type="match status" value="1"/>
</dbReference>
<dbReference type="Pfam" id="PF04205">
    <property type="entry name" value="FMN_bind"/>
    <property type="match status" value="1"/>
</dbReference>
<dbReference type="Proteomes" id="UP000230179">
    <property type="component" value="Unassembled WGS sequence"/>
</dbReference>
<dbReference type="EMBL" id="PFBL01000024">
    <property type="protein sequence ID" value="PIR82942.1"/>
    <property type="molecule type" value="Genomic_DNA"/>
</dbReference>
<dbReference type="GO" id="GO:0010181">
    <property type="term" value="F:FMN binding"/>
    <property type="evidence" value="ECO:0007669"/>
    <property type="project" value="InterPro"/>
</dbReference>
<evidence type="ECO:0000313" key="3">
    <source>
        <dbReference type="EMBL" id="PIR82942.1"/>
    </source>
</evidence>
<name>A0A2H0U978_9BACT</name>
<feature type="chain" id="PRO_5013567664" evidence="1">
    <location>
        <begin position="20"/>
        <end position="152"/>
    </location>
</feature>
<dbReference type="AlphaFoldDB" id="A0A2H0U978"/>
<dbReference type="GO" id="GO:0016020">
    <property type="term" value="C:membrane"/>
    <property type="evidence" value="ECO:0007669"/>
    <property type="project" value="InterPro"/>
</dbReference>
<dbReference type="InterPro" id="IPR007329">
    <property type="entry name" value="FMN-bd"/>
</dbReference>
<evidence type="ECO:0000256" key="1">
    <source>
        <dbReference type="SAM" id="SignalP"/>
    </source>
</evidence>
<proteinExistence type="predicted"/>
<organism evidence="3 4">
    <name type="scientific">Candidatus Kaiserbacteria bacterium CG10_big_fil_rev_8_21_14_0_10_56_12</name>
    <dbReference type="NCBI Taxonomy" id="1974611"/>
    <lineage>
        <taxon>Bacteria</taxon>
        <taxon>Candidatus Kaiseribacteriota</taxon>
    </lineage>
</organism>
<keyword evidence="1" id="KW-0732">Signal</keyword>
<feature type="signal peptide" evidence="1">
    <location>
        <begin position="1"/>
        <end position="19"/>
    </location>
</feature>
<feature type="domain" description="FMN-binding" evidence="2">
    <location>
        <begin position="72"/>
        <end position="150"/>
    </location>
</feature>
<protein>
    <submittedName>
        <fullName evidence="3">FMN-binding protein</fullName>
    </submittedName>
</protein>
<sequence>MKKILVSTVLVGAIGLYVAFQSSSTSVTVNPDTTVVHPGWSATAPASGSAPPTKALATRYKDGTYTGDTVDAYYGFVQVQATVQNGALIKVAFLSYTKDREHSLELSNYATPILVQEAIKAQSARVDIVSGATQTSEAFIQSLASALVKAKS</sequence>
<accession>A0A2H0U978</accession>
<gene>
    <name evidence="3" type="ORF">COU19_03330</name>
</gene>
<evidence type="ECO:0000259" key="2">
    <source>
        <dbReference type="SMART" id="SM00900"/>
    </source>
</evidence>
<comment type="caution">
    <text evidence="3">The sequence shown here is derived from an EMBL/GenBank/DDBJ whole genome shotgun (WGS) entry which is preliminary data.</text>
</comment>
<dbReference type="Gene3D" id="3.90.1010.20">
    <property type="match status" value="1"/>
</dbReference>